<name>A0A840TPE1_9BACT</name>
<dbReference type="EMBL" id="JACHGF010000001">
    <property type="protein sequence ID" value="MBB5281920.1"/>
    <property type="molecule type" value="Genomic_DNA"/>
</dbReference>
<dbReference type="InterPro" id="IPR020018">
    <property type="entry name" value="Motility-assoc_lipoprot_GldH"/>
</dbReference>
<evidence type="ECO:0000313" key="1">
    <source>
        <dbReference type="EMBL" id="MBB5281920.1"/>
    </source>
</evidence>
<accession>A0A840TPE1</accession>
<protein>
    <submittedName>
        <fullName evidence="1">Gliding motility-associated lipoprotein GldH</fullName>
    </submittedName>
</protein>
<dbReference type="NCBIfam" id="TIGR03511">
    <property type="entry name" value="GldH_lipo"/>
    <property type="match status" value="1"/>
</dbReference>
<comment type="caution">
    <text evidence="1">The sequence shown here is derived from an EMBL/GenBank/DDBJ whole genome shotgun (WGS) entry which is preliminary data.</text>
</comment>
<keyword evidence="1" id="KW-0449">Lipoprotein</keyword>
<dbReference type="Pfam" id="PF14109">
    <property type="entry name" value="GldH_lipo"/>
    <property type="match status" value="1"/>
</dbReference>
<dbReference type="PROSITE" id="PS51257">
    <property type="entry name" value="PROKAR_LIPOPROTEIN"/>
    <property type="match status" value="1"/>
</dbReference>
<gene>
    <name evidence="1" type="ORF">HNQ92_000041</name>
</gene>
<reference evidence="1 2" key="1">
    <citation type="submission" date="2020-08" db="EMBL/GenBank/DDBJ databases">
        <title>Genomic Encyclopedia of Type Strains, Phase IV (KMG-IV): sequencing the most valuable type-strain genomes for metagenomic binning, comparative biology and taxonomic classification.</title>
        <authorList>
            <person name="Goeker M."/>
        </authorList>
    </citation>
    <scope>NUCLEOTIDE SEQUENCE [LARGE SCALE GENOMIC DNA]</scope>
    <source>
        <strain evidence="1 2">DSM 105074</strain>
    </source>
</reference>
<keyword evidence="2" id="KW-1185">Reference proteome</keyword>
<evidence type="ECO:0000313" key="2">
    <source>
        <dbReference type="Proteomes" id="UP000557307"/>
    </source>
</evidence>
<dbReference type="Proteomes" id="UP000557307">
    <property type="component" value="Unassembled WGS sequence"/>
</dbReference>
<organism evidence="1 2">
    <name type="scientific">Rhabdobacter roseus</name>
    <dbReference type="NCBI Taxonomy" id="1655419"/>
    <lineage>
        <taxon>Bacteria</taxon>
        <taxon>Pseudomonadati</taxon>
        <taxon>Bacteroidota</taxon>
        <taxon>Cytophagia</taxon>
        <taxon>Cytophagales</taxon>
        <taxon>Cytophagaceae</taxon>
        <taxon>Rhabdobacter</taxon>
    </lineage>
</organism>
<dbReference type="AlphaFoldDB" id="A0A840TPE1"/>
<dbReference type="RefSeq" id="WP_184169263.1">
    <property type="nucleotide sequence ID" value="NZ_JACHGF010000001.1"/>
</dbReference>
<proteinExistence type="predicted"/>
<sequence length="164" mass="18680">MTILRVAAGLWLAVWLLGCDTNTHYKAYEDIDDGLWYIKDAATFRVEISDTTQRYNVYYLLRNGLQYPYYNLYLNRRVTGPDSAVLSSRLDELFLSDATTGKPYGNGLGDLFDHKILFMRNYRFPKAGTYTFTFTQSMRQNPLPFILGVGVSVEKVEASASTSP</sequence>